<organism evidence="2 3">
    <name type="scientific">Phytophthora rubi</name>
    <dbReference type="NCBI Taxonomy" id="129364"/>
    <lineage>
        <taxon>Eukaryota</taxon>
        <taxon>Sar</taxon>
        <taxon>Stramenopiles</taxon>
        <taxon>Oomycota</taxon>
        <taxon>Peronosporomycetes</taxon>
        <taxon>Peronosporales</taxon>
        <taxon>Peronosporaceae</taxon>
        <taxon>Phytophthora</taxon>
    </lineage>
</organism>
<feature type="compositionally biased region" description="Polar residues" evidence="1">
    <location>
        <begin position="1"/>
        <end position="22"/>
    </location>
</feature>
<feature type="region of interest" description="Disordered" evidence="1">
    <location>
        <begin position="1"/>
        <end position="37"/>
    </location>
</feature>
<comment type="caution">
    <text evidence="2">The sequence shown here is derived from an EMBL/GenBank/DDBJ whole genome shotgun (WGS) entry which is preliminary data.</text>
</comment>
<name>A0A6A3KSM4_9STRA</name>
<evidence type="ECO:0000256" key="1">
    <source>
        <dbReference type="SAM" id="MobiDB-lite"/>
    </source>
</evidence>
<feature type="region of interest" description="Disordered" evidence="1">
    <location>
        <begin position="85"/>
        <end position="110"/>
    </location>
</feature>
<proteinExistence type="predicted"/>
<feature type="compositionally biased region" description="Polar residues" evidence="1">
    <location>
        <begin position="93"/>
        <end position="110"/>
    </location>
</feature>
<dbReference type="AlphaFoldDB" id="A0A6A3KSM4"/>
<sequence>MTSPSAQVGNRQSERSYFSSPHTYGGGTPTNGVGTSSSQLTPLIAAALLGSSPSSSSRDKLLAFASVGSASSSIDASFSISLASTPAARASEPSDTTRTSASVFEAFESS</sequence>
<reference evidence="2 3" key="1">
    <citation type="submission" date="2018-09" db="EMBL/GenBank/DDBJ databases">
        <title>Genomic investigation of the strawberry pathogen Phytophthora fragariae indicates pathogenicity is determined by transcriptional variation in three key races.</title>
        <authorList>
            <person name="Adams T.M."/>
            <person name="Armitage A.D."/>
            <person name="Sobczyk M.K."/>
            <person name="Bates H.J."/>
            <person name="Dunwell J.M."/>
            <person name="Nellist C.F."/>
            <person name="Harrison R.J."/>
        </authorList>
    </citation>
    <scope>NUCLEOTIDE SEQUENCE [LARGE SCALE GENOMIC DNA]</scope>
    <source>
        <strain evidence="2 3">SCRP324</strain>
    </source>
</reference>
<accession>A0A6A3KSM4</accession>
<evidence type="ECO:0000313" key="2">
    <source>
        <dbReference type="EMBL" id="KAE9010341.1"/>
    </source>
</evidence>
<dbReference type="EMBL" id="QXFU01001115">
    <property type="protein sequence ID" value="KAE9010341.1"/>
    <property type="molecule type" value="Genomic_DNA"/>
</dbReference>
<protein>
    <submittedName>
        <fullName evidence="2">Uncharacterized protein</fullName>
    </submittedName>
</protein>
<evidence type="ECO:0000313" key="3">
    <source>
        <dbReference type="Proteomes" id="UP000435112"/>
    </source>
</evidence>
<gene>
    <name evidence="2" type="ORF">PR002_g15389</name>
</gene>
<dbReference type="Proteomes" id="UP000435112">
    <property type="component" value="Unassembled WGS sequence"/>
</dbReference>